<keyword evidence="2" id="KW-1185">Reference proteome</keyword>
<evidence type="ECO:0000313" key="2">
    <source>
        <dbReference type="Proteomes" id="UP001157502"/>
    </source>
</evidence>
<protein>
    <submittedName>
        <fullName evidence="1">Uncharacterized protein</fullName>
    </submittedName>
</protein>
<comment type="caution">
    <text evidence="1">The sequence shown here is derived from an EMBL/GenBank/DDBJ whole genome shotgun (WGS) entry which is preliminary data.</text>
</comment>
<name>A0ACC2GKR8_DALPE</name>
<organism evidence="1 2">
    <name type="scientific">Dallia pectoralis</name>
    <name type="common">Alaska blackfish</name>
    <dbReference type="NCBI Taxonomy" id="75939"/>
    <lineage>
        <taxon>Eukaryota</taxon>
        <taxon>Metazoa</taxon>
        <taxon>Chordata</taxon>
        <taxon>Craniata</taxon>
        <taxon>Vertebrata</taxon>
        <taxon>Euteleostomi</taxon>
        <taxon>Actinopterygii</taxon>
        <taxon>Neopterygii</taxon>
        <taxon>Teleostei</taxon>
        <taxon>Protacanthopterygii</taxon>
        <taxon>Esociformes</taxon>
        <taxon>Umbridae</taxon>
        <taxon>Dallia</taxon>
    </lineage>
</organism>
<proteinExistence type="predicted"/>
<gene>
    <name evidence="1" type="ORF">DPEC_G00154660</name>
</gene>
<dbReference type="EMBL" id="CM055739">
    <property type="protein sequence ID" value="KAJ8004040.1"/>
    <property type="molecule type" value="Genomic_DNA"/>
</dbReference>
<reference evidence="1" key="1">
    <citation type="submission" date="2021-05" db="EMBL/GenBank/DDBJ databases">
        <authorList>
            <person name="Pan Q."/>
            <person name="Jouanno E."/>
            <person name="Zahm M."/>
            <person name="Klopp C."/>
            <person name="Cabau C."/>
            <person name="Louis A."/>
            <person name="Berthelot C."/>
            <person name="Parey E."/>
            <person name="Roest Crollius H."/>
            <person name="Montfort J."/>
            <person name="Robinson-Rechavi M."/>
            <person name="Bouchez O."/>
            <person name="Lampietro C."/>
            <person name="Lopez Roques C."/>
            <person name="Donnadieu C."/>
            <person name="Postlethwait J."/>
            <person name="Bobe J."/>
            <person name="Dillon D."/>
            <person name="Chandos A."/>
            <person name="von Hippel F."/>
            <person name="Guiguen Y."/>
        </authorList>
    </citation>
    <scope>NUCLEOTIDE SEQUENCE</scope>
    <source>
        <strain evidence="1">YG-Jan2019</strain>
    </source>
</reference>
<sequence>MVFCPIVSRAGTDIEAALSMIPIGCRMVILVVLHHVFDPDPVVPESRLIVNKADLETCVRIVRQTPGQPSWITRLFRFTIGTCVGCMPWLVQQLETCVRIVRQFFGN</sequence>
<dbReference type="Proteomes" id="UP001157502">
    <property type="component" value="Chromosome 12"/>
</dbReference>
<accession>A0ACC2GKR8</accession>
<evidence type="ECO:0000313" key="1">
    <source>
        <dbReference type="EMBL" id="KAJ8004040.1"/>
    </source>
</evidence>